<feature type="region of interest" description="Disordered" evidence="1">
    <location>
        <begin position="238"/>
        <end position="259"/>
    </location>
</feature>
<evidence type="ECO:0000256" key="1">
    <source>
        <dbReference type="SAM" id="MobiDB-lite"/>
    </source>
</evidence>
<accession>A0AAN6ETF7</accession>
<feature type="compositionally biased region" description="Low complexity" evidence="1">
    <location>
        <begin position="7"/>
        <end position="23"/>
    </location>
</feature>
<proteinExistence type="predicted"/>
<feature type="compositionally biased region" description="Basic and acidic residues" evidence="1">
    <location>
        <begin position="148"/>
        <end position="202"/>
    </location>
</feature>
<feature type="compositionally biased region" description="Basic and acidic residues" evidence="1">
    <location>
        <begin position="86"/>
        <end position="103"/>
    </location>
</feature>
<dbReference type="Proteomes" id="UP001161757">
    <property type="component" value="Unassembled WGS sequence"/>
</dbReference>
<feature type="compositionally biased region" description="Basic and acidic residues" evidence="1">
    <location>
        <begin position="238"/>
        <end position="249"/>
    </location>
</feature>
<sequence>MASQQETPSTTTTTTPSVTLPPGLTEPPIMSLTFYHRRKDGTIKPVKMSIFDTFRIPETRSRRQPCPCCGKRHDPKHTPEASPKPAEVKDEAKKDNNAKEADDEIMLRMKAENASAQWKDILAATSYTDLKELKARWSEIKGKLPEFKKEMEGKYESSKKAKDSDKEAIAAKKREEGLKRKQELKEKKEAEEKAKEDKRKAGNEFTDIQMWNDSYERRKWKLLASKHYDKTGERISPETARKMVEDGGWPHKVPGSLGI</sequence>
<protein>
    <submittedName>
        <fullName evidence="2">Uncharacterized protein</fullName>
    </submittedName>
</protein>
<feature type="region of interest" description="Disordered" evidence="1">
    <location>
        <begin position="1"/>
        <end position="27"/>
    </location>
</feature>
<feature type="region of interest" description="Disordered" evidence="1">
    <location>
        <begin position="148"/>
        <end position="205"/>
    </location>
</feature>
<dbReference type="EMBL" id="JAJGCB010000011">
    <property type="protein sequence ID" value="KAJ8990444.1"/>
    <property type="molecule type" value="Genomic_DNA"/>
</dbReference>
<evidence type="ECO:0000313" key="2">
    <source>
        <dbReference type="EMBL" id="KAJ8990444.1"/>
    </source>
</evidence>
<name>A0AAN6ETF7_EXODE</name>
<feature type="region of interest" description="Disordered" evidence="1">
    <location>
        <begin position="55"/>
        <end position="103"/>
    </location>
</feature>
<gene>
    <name evidence="2" type="ORF">HRR80_005928</name>
</gene>
<reference evidence="2" key="1">
    <citation type="submission" date="2023-01" db="EMBL/GenBank/DDBJ databases">
        <title>Exophiala dermititidis isolated from Cystic Fibrosis Patient.</title>
        <authorList>
            <person name="Kurbessoian T."/>
            <person name="Crocker A."/>
            <person name="Murante D."/>
            <person name="Hogan D.A."/>
            <person name="Stajich J.E."/>
        </authorList>
    </citation>
    <scope>NUCLEOTIDE SEQUENCE</scope>
    <source>
        <strain evidence="2">Ex8</strain>
    </source>
</reference>
<dbReference type="AlphaFoldDB" id="A0AAN6ETF7"/>
<evidence type="ECO:0000313" key="3">
    <source>
        <dbReference type="Proteomes" id="UP001161757"/>
    </source>
</evidence>
<organism evidence="2 3">
    <name type="scientific">Exophiala dermatitidis</name>
    <name type="common">Black yeast-like fungus</name>
    <name type="synonym">Wangiella dermatitidis</name>
    <dbReference type="NCBI Taxonomy" id="5970"/>
    <lineage>
        <taxon>Eukaryota</taxon>
        <taxon>Fungi</taxon>
        <taxon>Dikarya</taxon>
        <taxon>Ascomycota</taxon>
        <taxon>Pezizomycotina</taxon>
        <taxon>Eurotiomycetes</taxon>
        <taxon>Chaetothyriomycetidae</taxon>
        <taxon>Chaetothyriales</taxon>
        <taxon>Herpotrichiellaceae</taxon>
        <taxon>Exophiala</taxon>
    </lineage>
</organism>
<comment type="caution">
    <text evidence="2">The sequence shown here is derived from an EMBL/GenBank/DDBJ whole genome shotgun (WGS) entry which is preliminary data.</text>
</comment>